<comment type="similarity">
    <text evidence="1">Belongs to the GMC oxidoreductase family.</text>
</comment>
<dbReference type="SUPFAM" id="SSF54373">
    <property type="entry name" value="FAD-linked reductases, C-terminal domain"/>
    <property type="match status" value="1"/>
</dbReference>
<dbReference type="EMBL" id="JBFMKM010000004">
    <property type="protein sequence ID" value="KAL1306326.1"/>
    <property type="molecule type" value="Genomic_DNA"/>
</dbReference>
<comment type="caution">
    <text evidence="2">The sequence shown here is derived from an EMBL/GenBank/DDBJ whole genome shotgun (WGS) entry which is preliminary data.</text>
</comment>
<evidence type="ECO:0000313" key="3">
    <source>
        <dbReference type="Proteomes" id="UP001562354"/>
    </source>
</evidence>
<dbReference type="GeneID" id="95978745"/>
<accession>A0ABR3PJL7</accession>
<name>A0ABR3PJL7_9PEZI</name>
<dbReference type="Proteomes" id="UP001562354">
    <property type="component" value="Unassembled WGS sequence"/>
</dbReference>
<organism evidence="2 3">
    <name type="scientific">Neodothiora populina</name>
    <dbReference type="NCBI Taxonomy" id="2781224"/>
    <lineage>
        <taxon>Eukaryota</taxon>
        <taxon>Fungi</taxon>
        <taxon>Dikarya</taxon>
        <taxon>Ascomycota</taxon>
        <taxon>Pezizomycotina</taxon>
        <taxon>Dothideomycetes</taxon>
        <taxon>Dothideomycetidae</taxon>
        <taxon>Dothideales</taxon>
        <taxon>Dothioraceae</taxon>
        <taxon>Neodothiora</taxon>
    </lineage>
</organism>
<protein>
    <submittedName>
        <fullName evidence="2">Uncharacterized protein</fullName>
    </submittedName>
</protein>
<dbReference type="InterPro" id="IPR036188">
    <property type="entry name" value="FAD/NAD-bd_sf"/>
</dbReference>
<gene>
    <name evidence="2" type="ORF">AAFC00_005045</name>
</gene>
<dbReference type="InterPro" id="IPR012132">
    <property type="entry name" value="GMC_OxRdtase"/>
</dbReference>
<dbReference type="RefSeq" id="XP_069202599.1">
    <property type="nucleotide sequence ID" value="XM_069348221.1"/>
</dbReference>
<dbReference type="Gene3D" id="3.50.50.60">
    <property type="entry name" value="FAD/NAD(P)-binding domain"/>
    <property type="match status" value="1"/>
</dbReference>
<sequence length="123" mass="13098">MVSGIGPAVALAKHNIPIVTNRPGVGQNMQDHVLMGPSYRVNAITGFSLADAQFAIQTAEEFDTQHVGFLTSPGGDFGGWEKLPQGLRRTLSANSQKTLKALPADWPEIGFLSIGGYLGYQQG</sequence>
<keyword evidence="3" id="KW-1185">Reference proteome</keyword>
<dbReference type="Gene3D" id="3.30.560.10">
    <property type="entry name" value="Glucose Oxidase, domain 3"/>
    <property type="match status" value="1"/>
</dbReference>
<dbReference type="PANTHER" id="PTHR11552">
    <property type="entry name" value="GLUCOSE-METHANOL-CHOLINE GMC OXIDOREDUCTASE"/>
    <property type="match status" value="1"/>
</dbReference>
<evidence type="ECO:0000256" key="1">
    <source>
        <dbReference type="ARBA" id="ARBA00010790"/>
    </source>
</evidence>
<proteinExistence type="inferred from homology"/>
<dbReference type="PANTHER" id="PTHR11552:SF138">
    <property type="entry name" value="DEHYDROGENASE PKFF-RELATED"/>
    <property type="match status" value="1"/>
</dbReference>
<evidence type="ECO:0000313" key="2">
    <source>
        <dbReference type="EMBL" id="KAL1306326.1"/>
    </source>
</evidence>
<reference evidence="2 3" key="1">
    <citation type="submission" date="2024-07" db="EMBL/GenBank/DDBJ databases">
        <title>Draft sequence of the Neodothiora populina.</title>
        <authorList>
            <person name="Drown D.D."/>
            <person name="Schuette U.S."/>
            <person name="Buechlein A.B."/>
            <person name="Rusch D.R."/>
            <person name="Winton L.W."/>
            <person name="Adams G.A."/>
        </authorList>
    </citation>
    <scope>NUCLEOTIDE SEQUENCE [LARGE SCALE GENOMIC DNA]</scope>
    <source>
        <strain evidence="2 3">CPC 39397</strain>
    </source>
</reference>